<feature type="compositionally biased region" description="Basic and acidic residues" evidence="1">
    <location>
        <begin position="221"/>
        <end position="236"/>
    </location>
</feature>
<feature type="compositionally biased region" description="Polar residues" evidence="1">
    <location>
        <begin position="418"/>
        <end position="428"/>
    </location>
</feature>
<feature type="region of interest" description="Disordered" evidence="1">
    <location>
        <begin position="1611"/>
        <end position="1646"/>
    </location>
</feature>
<feature type="compositionally biased region" description="Polar residues" evidence="1">
    <location>
        <begin position="210"/>
        <end position="220"/>
    </location>
</feature>
<feature type="compositionally biased region" description="Low complexity" evidence="1">
    <location>
        <begin position="810"/>
        <end position="821"/>
    </location>
</feature>
<feature type="region of interest" description="Disordered" evidence="1">
    <location>
        <begin position="194"/>
        <end position="295"/>
    </location>
</feature>
<evidence type="ECO:0000313" key="3">
    <source>
        <dbReference type="Proteomes" id="UP000693970"/>
    </source>
</evidence>
<feature type="compositionally biased region" description="Basic and acidic residues" evidence="1">
    <location>
        <begin position="367"/>
        <end position="382"/>
    </location>
</feature>
<feature type="compositionally biased region" description="Polar residues" evidence="1">
    <location>
        <begin position="632"/>
        <end position="655"/>
    </location>
</feature>
<dbReference type="Proteomes" id="UP000693970">
    <property type="component" value="Unassembled WGS sequence"/>
</dbReference>
<feature type="compositionally biased region" description="Polar residues" evidence="1">
    <location>
        <begin position="987"/>
        <end position="1005"/>
    </location>
</feature>
<feature type="compositionally biased region" description="Polar residues" evidence="1">
    <location>
        <begin position="383"/>
        <end position="404"/>
    </location>
</feature>
<feature type="region of interest" description="Disordered" evidence="1">
    <location>
        <begin position="785"/>
        <end position="823"/>
    </location>
</feature>
<feature type="compositionally biased region" description="Basic and acidic residues" evidence="1">
    <location>
        <begin position="1625"/>
        <end position="1637"/>
    </location>
</feature>
<comment type="caution">
    <text evidence="2">The sequence shown here is derived from an EMBL/GenBank/DDBJ whole genome shotgun (WGS) entry which is preliminary data.</text>
</comment>
<feature type="compositionally biased region" description="Pro residues" evidence="1">
    <location>
        <begin position="967"/>
        <end position="979"/>
    </location>
</feature>
<feature type="compositionally biased region" description="Basic and acidic residues" evidence="1">
    <location>
        <begin position="893"/>
        <end position="903"/>
    </location>
</feature>
<feature type="region of interest" description="Disordered" evidence="1">
    <location>
        <begin position="698"/>
        <end position="718"/>
    </location>
</feature>
<name>A0A9K3L5Q4_9STRA</name>
<feature type="region of interest" description="Disordered" evidence="1">
    <location>
        <begin position="332"/>
        <end position="439"/>
    </location>
</feature>
<evidence type="ECO:0000313" key="2">
    <source>
        <dbReference type="EMBL" id="KAG7356179.1"/>
    </source>
</evidence>
<feature type="compositionally biased region" description="Basic and acidic residues" evidence="1">
    <location>
        <begin position="951"/>
        <end position="960"/>
    </location>
</feature>
<organism evidence="2 3">
    <name type="scientific">Nitzschia inconspicua</name>
    <dbReference type="NCBI Taxonomy" id="303405"/>
    <lineage>
        <taxon>Eukaryota</taxon>
        <taxon>Sar</taxon>
        <taxon>Stramenopiles</taxon>
        <taxon>Ochrophyta</taxon>
        <taxon>Bacillariophyta</taxon>
        <taxon>Bacillariophyceae</taxon>
        <taxon>Bacillariophycidae</taxon>
        <taxon>Bacillariales</taxon>
        <taxon>Bacillariaceae</taxon>
        <taxon>Nitzschia</taxon>
    </lineage>
</organism>
<feature type="compositionally biased region" description="Polar residues" evidence="1">
    <location>
        <begin position="529"/>
        <end position="550"/>
    </location>
</feature>
<feature type="region of interest" description="Disordered" evidence="1">
    <location>
        <begin position="1244"/>
        <end position="1274"/>
    </location>
</feature>
<feature type="region of interest" description="Disordered" evidence="1">
    <location>
        <begin position="942"/>
        <end position="1060"/>
    </location>
</feature>
<feature type="compositionally biased region" description="Basic residues" evidence="1">
    <location>
        <begin position="1399"/>
        <end position="1417"/>
    </location>
</feature>
<feature type="compositionally biased region" description="Basic and acidic residues" evidence="1">
    <location>
        <begin position="513"/>
        <end position="528"/>
    </location>
</feature>
<sequence>MTQVGLGFVWVTEGRTEHYAMLLEPLIPGVDSVLIKWTTSGIKKRVPVSSVRLEDQGSFTTGRRRRRQTIAPSFYSDPDGCKPKKKKRSDDRISKTKCSENLVKSETGPKTGPDFFRLAASQPLDSKQTGSTFLTDNMSVEDEDDEEEFFSLLETSPTFKPQVSPQRPIQDKKNCVKVDDNDVVVKNISVLASHPSPCTSSPFKDGPANTPLNNPKSFSGTEKDDAQSLRKQDDRPTLSTNSQPGDISTTPKSVNSETGPDFFLPTAPPPDSKQTGNVSPTERMSVEDEDEEEFFYLLTSSPTYKQQTSPQCATKDKTCVKVKENVAIKNISVLALPPPPPPHCTSSPLKDCPATNPLNNPKSFSGTEKDDAQSLRKQDDRPTLSTNSQPGDISTTPKSVNSETGPDFFLPTAPPPDSKQTGNVSPTERMSVEDEDEEEFFYLLTSSPTYKQQTSPQCATKDKTCVKVKENVAIKNISVLALPPPPPPHCTSSPLKDCPATNPLNNQKNFSGTEKDDAQSLRKQDDRPTLSTNSQPGDISTTPKSVNSETGPDFFLPTAPPPDSKQTGIISPTERMSVEDEDEDEEEFFSLLTSSPTYKQQTSPQCAIQDNTSVSPLPPPPLCTSSPHWGSPTATPQNNPKSFSGTEKNDAQSPLKQDGCPMSSMSSINSKSVDTSATSRFVKSEIVPDCFLSAEPLDSKQAVSNRQSEGTTVEDEDEEEFFSLLETSPNLQKQASSKRPIQDETCVKVDGNIVIKNIPVLALLPPPPPSFTLPLKDGLMATRQENPKSFSGTEKDDAKSLQTQEDCHISSSHSESVEASVTPTSLVKSHESIMVSATSLLVTSTVLIPDVLHPIAEANHKTDALQTTMAVLPNIVGHHIKDTVTQFVPEEDSSGKHETSKEDGGDDLLPKKHPVLSMTTSSNPKYLHETVHAKAHQFTIKIKNPPFPTSEPEKALDKPKGNKLPIKKPPPPPPPPPVQPKEDDGNDLSQKQYPAFPMTTSSTTKHVQERGQTKAHQLAIKNPPFPTSAPEKALDKPKGNKLLDEKAPPPPGRPQSNEDLGLSQNFKQLALLSANSSPKSTKPKKTGNSFKFKTSIIFKKTEILKEAKIDSPAKKPKLDVVSSKNQDRQRIEEAIGLPNIQKANTELQCEFMVRGDCDVVPLEETTKSTNVRLLDHRNGDLRNMLPSNIQEKSRKKLGDGIPMIAKKGTVLGQDKLCKKTMDFGVQTVQPCKIVEKRHNLIFPGLTMGDEPRMKQSNKKRTDSKAEKKDGKDDYQDMAPKLLHCMKSEHLSLQDSRHRIVPTLRKAPPQHLLFSEEESPGQHIRPVSPTEILKQDNLGSNRASGVEFGCRSVGKTSTITASSKQCASMFKDTEKNERIIQKQLGQCKTMQCRVEMLASPKRKGPSKHVHKPITKKKRSNESVGIKPFPTKAKQLKKQGYLSSFIKTIKGGSGFEMTLATQTTKKRDENKNLHRMTVPEQQRHLQPQVEGTHKSQTGIETTSEVIEVEEKSKTKRSALEVGDKAANVGRSCSDGIGNTSAYVLLKKTAKGTEESSKRTTTVQDQGQVATEELVPKIPPEVSNIGQKEIKDIQIPKKRFMARIQQEQCSQSMQLSAMAPAGNKQPSKPHDEQFAEHSEDVSEETDLATISTKRAPKAFEINLVECTLTVNMPIPFSSGDKKPVVNEEKLGNGINNRNWTKFDRLKEKAKRSEARSRNF</sequence>
<feature type="compositionally biased region" description="Polar residues" evidence="1">
    <location>
        <begin position="237"/>
        <end position="258"/>
    </location>
</feature>
<keyword evidence="3" id="KW-1185">Reference proteome</keyword>
<reference evidence="2" key="2">
    <citation type="submission" date="2021-04" db="EMBL/GenBank/DDBJ databases">
        <authorList>
            <person name="Podell S."/>
        </authorList>
    </citation>
    <scope>NUCLEOTIDE SEQUENCE</scope>
    <source>
        <strain evidence="2">Hildebrandi</strain>
    </source>
</reference>
<gene>
    <name evidence="2" type="ORF">IV203_000865</name>
</gene>
<feature type="region of interest" description="Disordered" evidence="1">
    <location>
        <begin position="478"/>
        <end position="675"/>
    </location>
</feature>
<feature type="compositionally biased region" description="Polar residues" evidence="1">
    <location>
        <begin position="126"/>
        <end position="138"/>
    </location>
</feature>
<feature type="region of interest" description="Disordered" evidence="1">
    <location>
        <begin position="53"/>
        <end position="96"/>
    </location>
</feature>
<feature type="compositionally biased region" description="Basic and acidic residues" evidence="1">
    <location>
        <begin position="1032"/>
        <end position="1047"/>
    </location>
</feature>
<protein>
    <submittedName>
        <fullName evidence="2">Uncharacterized protein</fullName>
    </submittedName>
</protein>
<evidence type="ECO:0000256" key="1">
    <source>
        <dbReference type="SAM" id="MobiDB-lite"/>
    </source>
</evidence>
<feature type="compositionally biased region" description="Polar residues" evidence="1">
    <location>
        <begin position="502"/>
        <end position="512"/>
    </location>
</feature>
<feature type="region of interest" description="Disordered" evidence="1">
    <location>
        <begin position="887"/>
        <end position="923"/>
    </location>
</feature>
<feature type="compositionally biased region" description="Acidic residues" evidence="1">
    <location>
        <begin position="579"/>
        <end position="588"/>
    </location>
</feature>
<feature type="compositionally biased region" description="Basic and acidic residues" evidence="1">
    <location>
        <begin position="1249"/>
        <end position="1274"/>
    </location>
</feature>
<feature type="region of interest" description="Disordered" evidence="1">
    <location>
        <begin position="126"/>
        <end position="145"/>
    </location>
</feature>
<dbReference type="EMBL" id="JAGRRH010000015">
    <property type="protein sequence ID" value="KAG7356179.1"/>
    <property type="molecule type" value="Genomic_DNA"/>
</dbReference>
<feature type="region of interest" description="Disordered" evidence="1">
    <location>
        <begin position="1398"/>
        <end position="1424"/>
    </location>
</feature>
<feature type="compositionally biased region" description="Low complexity" evidence="1">
    <location>
        <begin position="663"/>
        <end position="672"/>
    </location>
</feature>
<feature type="compositionally biased region" description="Polar residues" evidence="1">
    <location>
        <begin position="272"/>
        <end position="282"/>
    </location>
</feature>
<proteinExistence type="predicted"/>
<reference evidence="2" key="1">
    <citation type="journal article" date="2021" name="Sci. Rep.">
        <title>Diploid genomic architecture of Nitzschia inconspicua, an elite biomass production diatom.</title>
        <authorList>
            <person name="Oliver A."/>
            <person name="Podell S."/>
            <person name="Pinowska A."/>
            <person name="Traller J.C."/>
            <person name="Smith S.R."/>
            <person name="McClure R."/>
            <person name="Beliaev A."/>
            <person name="Bohutskyi P."/>
            <person name="Hill E.A."/>
            <person name="Rabines A."/>
            <person name="Zheng H."/>
            <person name="Allen L.Z."/>
            <person name="Kuo A."/>
            <person name="Grigoriev I.V."/>
            <person name="Allen A.E."/>
            <person name="Hazlebeck D."/>
            <person name="Allen E.E."/>
        </authorList>
    </citation>
    <scope>NUCLEOTIDE SEQUENCE</scope>
    <source>
        <strain evidence="2">Hildebrandi</strain>
    </source>
</reference>
<feature type="compositionally biased region" description="Polar residues" evidence="1">
    <location>
        <begin position="356"/>
        <end position="366"/>
    </location>
</feature>
<feature type="compositionally biased region" description="Polar residues" evidence="1">
    <location>
        <begin position="591"/>
        <end position="611"/>
    </location>
</feature>
<accession>A0A9K3L5Q4</accession>